<protein>
    <submittedName>
        <fullName evidence="1">TIGR02687 family protein</fullName>
    </submittedName>
</protein>
<name>A0A1I5EYL7_9CLOT</name>
<dbReference type="Proteomes" id="UP000181899">
    <property type="component" value="Unassembled WGS sequence"/>
</dbReference>
<dbReference type="OrthoDB" id="9769734at2"/>
<gene>
    <name evidence="1" type="ORF">SAMN04488695_1239</name>
</gene>
<evidence type="ECO:0000313" key="1">
    <source>
        <dbReference type="EMBL" id="SFO16523.1"/>
    </source>
</evidence>
<evidence type="ECO:0000313" key="2">
    <source>
        <dbReference type="Proteomes" id="UP000181899"/>
    </source>
</evidence>
<keyword evidence="2" id="KW-1185">Reference proteome</keyword>
<dbReference type="NCBIfam" id="TIGR02687">
    <property type="entry name" value="BREX-1 system phosphatase PglZ type A"/>
    <property type="match status" value="1"/>
</dbReference>
<accession>A0A1I5EYL7</accession>
<proteinExistence type="predicted"/>
<dbReference type="SUPFAM" id="SSF53649">
    <property type="entry name" value="Alkaline phosphatase-like"/>
    <property type="match status" value="1"/>
</dbReference>
<organism evidence="1 2">
    <name type="scientific">Proteiniclasticum ruminis</name>
    <dbReference type="NCBI Taxonomy" id="398199"/>
    <lineage>
        <taxon>Bacteria</taxon>
        <taxon>Bacillati</taxon>
        <taxon>Bacillota</taxon>
        <taxon>Clostridia</taxon>
        <taxon>Eubacteriales</taxon>
        <taxon>Clostridiaceae</taxon>
        <taxon>Proteiniclasticum</taxon>
    </lineage>
</organism>
<dbReference type="InterPro" id="IPR014060">
    <property type="entry name" value="PglZ"/>
</dbReference>
<dbReference type="AlphaFoldDB" id="A0A1I5EYL7"/>
<reference evidence="1 2" key="1">
    <citation type="submission" date="2016-10" db="EMBL/GenBank/DDBJ databases">
        <authorList>
            <person name="de Groot N.N."/>
        </authorList>
    </citation>
    <scope>NUCLEOTIDE SEQUENCE [LARGE SCALE GENOMIC DNA]</scope>
    <source>
        <strain evidence="1 2">ML2</strain>
    </source>
</reference>
<dbReference type="Pfam" id="PF08665">
    <property type="entry name" value="PglZ"/>
    <property type="match status" value="1"/>
</dbReference>
<dbReference type="InterPro" id="IPR017850">
    <property type="entry name" value="Alkaline_phosphatase_core_sf"/>
</dbReference>
<sequence length="840" mass="98534">MAEMNLRQITDKLNEEFKGSNRKLIFWYDEKAEFVEDVDSLDLENAEVFHLEKNKQFYTKYFLEKRDQTTNYLLYAPYPRPHESENHLEDLLLYSKQFFADKASLIAMDLGIDARYKPLLEKYMKFFESKERTQKFYNLEIEHFSKEAIEVGMMSVLSRSRISNFEEVLRVILTTDKLEDNKFLMELGKYNLLEVFWSLCETNFGYLDTQPTLEKLIIALFVTYVQKYFREEIPVSWKNFICHRPGNVIAFMDSLKNSFLYRDRYDELSLQVSQKLRAKEVLQSYSPETILESDSFQVFDEYIIQWIVERLLQEDLGAKLSDISIVDVCKARRKGHFADAYRSEYHLLESAFFVIQAATYCPKDNLQDITEQYLDRDYKIDYQYRKFCFNFDQIEDTTPFEKLRDLVENIYSNVYLSQITTKWNKALDKEGMMSIRERQQDFFTQYVRSSNDRVVVIISDALRYEVGKSLFERLNSDEKCTPLINFMISTLPSYTKLGMAALLPHKQIEITDDYKVLVDGFSADSLKQREVILQQATVNSACVQFDDLKTMKKNELRDVFTGKEVVYVYHNQIDARGDKLNTENEVFMACQEAVEEIHTMIRRISSNANTHHFIVTADHGFIYKRDKVQETDKIIHLADKDAYINRRFIISHEKIQDDGILCLPISSILRNEDSKNVIVPLSTHVYKVAGGGQNFVHGGSSPQEMIIPVIDVKVERGHAETRAAQITLVSVVQKVTSLITSLDFIQTEPVSDVTKETSYRVYFISEDQEKISNEYIVAADKKDENPSKRIFRLKFNFKNKQYSRAKKYYLVAYDEKNDIELFRHEVVMDIAFADDFGFNV</sequence>
<dbReference type="RefSeq" id="WP_074913312.1">
    <property type="nucleotide sequence ID" value="NZ_FOVK01000023.1"/>
</dbReference>
<dbReference type="EMBL" id="FOVK01000023">
    <property type="protein sequence ID" value="SFO16523.1"/>
    <property type="molecule type" value="Genomic_DNA"/>
</dbReference>